<accession>A0A6J7GSY9</accession>
<protein>
    <submittedName>
        <fullName evidence="4">Unannotated protein</fullName>
    </submittedName>
</protein>
<dbReference type="SUPFAM" id="SSF53335">
    <property type="entry name" value="S-adenosyl-L-methionine-dependent methyltransferases"/>
    <property type="match status" value="1"/>
</dbReference>
<evidence type="ECO:0000313" key="4">
    <source>
        <dbReference type="EMBL" id="CAB4911461.1"/>
    </source>
</evidence>
<evidence type="ECO:0000256" key="1">
    <source>
        <dbReference type="ARBA" id="ARBA00022603"/>
    </source>
</evidence>
<dbReference type="AlphaFoldDB" id="A0A6J7GSY9"/>
<keyword evidence="1" id="KW-0489">Methyltransferase</keyword>
<keyword evidence="2" id="KW-0808">Transferase</keyword>
<dbReference type="Pfam" id="PF03602">
    <property type="entry name" value="Cons_hypoth95"/>
    <property type="match status" value="1"/>
</dbReference>
<dbReference type="NCBIfam" id="TIGR00095">
    <property type="entry name" value="16S rRNA (guanine(966)-N(2))-methyltransferase RsmD"/>
    <property type="match status" value="1"/>
</dbReference>
<sequence length="186" mass="19792">MRIVSGTHRGRKLTTLTGNDVRPTSDRVREAMFNALGSMGALHNAKVLDLFAGSGALGLEAISRGAAHVTFVDSSAAALEILKANVAACDCASSCTVIRSEATAYLSRNQTAFDLALLDPPYEFDSWTELLSGIDAQTVVIESNRPIEPPAGLEVLRQRRYGGTVVTVAASTDRFLSGRPISEDHS</sequence>
<dbReference type="GO" id="GO:0031167">
    <property type="term" value="P:rRNA methylation"/>
    <property type="evidence" value="ECO:0007669"/>
    <property type="project" value="InterPro"/>
</dbReference>
<proteinExistence type="predicted"/>
<dbReference type="PROSITE" id="PS00092">
    <property type="entry name" value="N6_MTASE"/>
    <property type="match status" value="1"/>
</dbReference>
<evidence type="ECO:0000313" key="3">
    <source>
        <dbReference type="EMBL" id="CAB4733533.1"/>
    </source>
</evidence>
<dbReference type="PANTHER" id="PTHR43542">
    <property type="entry name" value="METHYLTRANSFERASE"/>
    <property type="match status" value="1"/>
</dbReference>
<reference evidence="4" key="1">
    <citation type="submission" date="2020-05" db="EMBL/GenBank/DDBJ databases">
        <authorList>
            <person name="Chiriac C."/>
            <person name="Salcher M."/>
            <person name="Ghai R."/>
            <person name="Kavagutti S V."/>
        </authorList>
    </citation>
    <scope>NUCLEOTIDE SEQUENCE</scope>
</reference>
<dbReference type="GO" id="GO:0003676">
    <property type="term" value="F:nucleic acid binding"/>
    <property type="evidence" value="ECO:0007669"/>
    <property type="project" value="InterPro"/>
</dbReference>
<organism evidence="4">
    <name type="scientific">freshwater metagenome</name>
    <dbReference type="NCBI Taxonomy" id="449393"/>
    <lineage>
        <taxon>unclassified sequences</taxon>
        <taxon>metagenomes</taxon>
        <taxon>ecological metagenomes</taxon>
    </lineage>
</organism>
<evidence type="ECO:0000256" key="2">
    <source>
        <dbReference type="ARBA" id="ARBA00022679"/>
    </source>
</evidence>
<dbReference type="EMBL" id="CAEZYU010000014">
    <property type="protein sequence ID" value="CAB4733533.1"/>
    <property type="molecule type" value="Genomic_DNA"/>
</dbReference>
<dbReference type="GO" id="GO:0008168">
    <property type="term" value="F:methyltransferase activity"/>
    <property type="evidence" value="ECO:0007669"/>
    <property type="project" value="UniProtKB-KW"/>
</dbReference>
<dbReference type="InterPro" id="IPR029063">
    <property type="entry name" value="SAM-dependent_MTases_sf"/>
</dbReference>
<dbReference type="PANTHER" id="PTHR43542:SF1">
    <property type="entry name" value="METHYLTRANSFERASE"/>
    <property type="match status" value="1"/>
</dbReference>
<name>A0A6J7GSY9_9ZZZZ</name>
<dbReference type="CDD" id="cd02440">
    <property type="entry name" value="AdoMet_MTases"/>
    <property type="match status" value="1"/>
</dbReference>
<dbReference type="InterPro" id="IPR004398">
    <property type="entry name" value="RNA_MeTrfase_RsmD"/>
</dbReference>
<dbReference type="PIRSF" id="PIRSF004553">
    <property type="entry name" value="CHP00095"/>
    <property type="match status" value="1"/>
</dbReference>
<gene>
    <name evidence="3" type="ORF">UFOPK2766_00483</name>
    <name evidence="4" type="ORF">UFOPK3519_01442</name>
</gene>
<dbReference type="EMBL" id="CAFBMG010000136">
    <property type="protein sequence ID" value="CAB4911461.1"/>
    <property type="molecule type" value="Genomic_DNA"/>
</dbReference>
<dbReference type="InterPro" id="IPR002052">
    <property type="entry name" value="DNA_methylase_N6_adenine_CS"/>
</dbReference>
<dbReference type="Gene3D" id="3.40.50.150">
    <property type="entry name" value="Vaccinia Virus protein VP39"/>
    <property type="match status" value="1"/>
</dbReference>